<feature type="transmembrane region" description="Helical" evidence="6">
    <location>
        <begin position="13"/>
        <end position="36"/>
    </location>
</feature>
<proteinExistence type="predicted"/>
<protein>
    <submittedName>
        <fullName evidence="8">Two-component sensor histidine kinase</fullName>
    </submittedName>
</protein>
<dbReference type="AlphaFoldDB" id="A0A916QCP7"/>
<evidence type="ECO:0000259" key="7">
    <source>
        <dbReference type="PROSITE" id="PS50885"/>
    </source>
</evidence>
<keyword evidence="5 6" id="KW-0472">Membrane</keyword>
<dbReference type="InterPro" id="IPR010559">
    <property type="entry name" value="Sig_transdc_His_kin_internal"/>
</dbReference>
<dbReference type="RefSeq" id="WP_242457366.1">
    <property type="nucleotide sequence ID" value="NZ_BMAQ01000002.1"/>
</dbReference>
<dbReference type="SMART" id="SM00304">
    <property type="entry name" value="HAMP"/>
    <property type="match status" value="1"/>
</dbReference>
<dbReference type="InterPro" id="IPR036890">
    <property type="entry name" value="HATPase_C_sf"/>
</dbReference>
<dbReference type="PROSITE" id="PS50885">
    <property type="entry name" value="HAMP"/>
    <property type="match status" value="1"/>
</dbReference>
<dbReference type="InterPro" id="IPR003660">
    <property type="entry name" value="HAMP_dom"/>
</dbReference>
<evidence type="ECO:0000313" key="8">
    <source>
        <dbReference type="EMBL" id="GFR36958.1"/>
    </source>
</evidence>
<keyword evidence="9" id="KW-1185">Reference proteome</keyword>
<dbReference type="EMBL" id="BMAQ01000002">
    <property type="protein sequence ID" value="GFR36958.1"/>
    <property type="molecule type" value="Genomic_DNA"/>
</dbReference>
<feature type="transmembrane region" description="Helical" evidence="6">
    <location>
        <begin position="288"/>
        <end position="306"/>
    </location>
</feature>
<dbReference type="SUPFAM" id="SSF158472">
    <property type="entry name" value="HAMP domain-like"/>
    <property type="match status" value="1"/>
</dbReference>
<name>A0A916QCP7_9BACL</name>
<evidence type="ECO:0000256" key="2">
    <source>
        <dbReference type="ARBA" id="ARBA00022475"/>
    </source>
</evidence>
<dbReference type="PANTHER" id="PTHR34220">
    <property type="entry name" value="SENSOR HISTIDINE KINASE YPDA"/>
    <property type="match status" value="1"/>
</dbReference>
<keyword evidence="6" id="KW-1133">Transmembrane helix</keyword>
<evidence type="ECO:0000256" key="4">
    <source>
        <dbReference type="ARBA" id="ARBA00022679"/>
    </source>
</evidence>
<keyword evidence="2" id="KW-1003">Cell membrane</keyword>
<dbReference type="Pfam" id="PF00672">
    <property type="entry name" value="HAMP"/>
    <property type="match status" value="1"/>
</dbReference>
<dbReference type="GO" id="GO:0005886">
    <property type="term" value="C:plasma membrane"/>
    <property type="evidence" value="ECO:0007669"/>
    <property type="project" value="UniProtKB-SubCell"/>
</dbReference>
<evidence type="ECO:0000256" key="5">
    <source>
        <dbReference type="ARBA" id="ARBA00023136"/>
    </source>
</evidence>
<dbReference type="Proteomes" id="UP000654993">
    <property type="component" value="Unassembled WGS sequence"/>
</dbReference>
<dbReference type="InterPro" id="IPR050640">
    <property type="entry name" value="Bact_2-comp_sensor_kinase"/>
</dbReference>
<feature type="domain" description="HAMP" evidence="7">
    <location>
        <begin position="309"/>
        <end position="361"/>
    </location>
</feature>
<dbReference type="PANTHER" id="PTHR34220:SF7">
    <property type="entry name" value="SENSOR HISTIDINE KINASE YPDA"/>
    <property type="match status" value="1"/>
</dbReference>
<reference evidence="8" key="1">
    <citation type="submission" date="2020-08" db="EMBL/GenBank/DDBJ databases">
        <authorList>
            <person name="Uke A."/>
            <person name="Chhe C."/>
            <person name="Baramee S."/>
            <person name="Kosugi A."/>
        </authorList>
    </citation>
    <scope>NUCLEOTIDE SEQUENCE</scope>
    <source>
        <strain evidence="8">DA-C8</strain>
    </source>
</reference>
<reference evidence="8" key="2">
    <citation type="journal article" date="2021" name="Data Brief">
        <title>Draft genome sequence data of the facultative, thermophilic, xylanolytic bacterium Paenibacillus sp. strain DA-C8.</title>
        <authorList>
            <person name="Chhe C."/>
            <person name="Uke A."/>
            <person name="Baramee S."/>
            <person name="Ungkulpasvich U."/>
            <person name="Tachaapaikoon C."/>
            <person name="Pason P."/>
            <person name="Waeonukul R."/>
            <person name="Ratanakhanokchai K."/>
            <person name="Kosugi A."/>
        </authorList>
    </citation>
    <scope>NUCLEOTIDE SEQUENCE</scope>
    <source>
        <strain evidence="8">DA-C8</strain>
    </source>
</reference>
<evidence type="ECO:0000313" key="9">
    <source>
        <dbReference type="Proteomes" id="UP000654993"/>
    </source>
</evidence>
<dbReference type="CDD" id="cd06225">
    <property type="entry name" value="HAMP"/>
    <property type="match status" value="1"/>
</dbReference>
<comment type="caution">
    <text evidence="8">The sequence shown here is derived from an EMBL/GenBank/DDBJ whole genome shotgun (WGS) entry which is preliminary data.</text>
</comment>
<accession>A0A916QCP7</accession>
<keyword evidence="4" id="KW-0808">Transferase</keyword>
<keyword evidence="6" id="KW-0812">Transmembrane</keyword>
<dbReference type="Gene3D" id="6.10.340.10">
    <property type="match status" value="1"/>
</dbReference>
<comment type="subcellular location">
    <subcellularLocation>
        <location evidence="1">Cell membrane</location>
        <topology evidence="1">Multi-pass membrane protein</topology>
    </subcellularLocation>
</comment>
<gene>
    <name evidence="8" type="ORF">PRECH8_02540</name>
</gene>
<evidence type="ECO:0000256" key="1">
    <source>
        <dbReference type="ARBA" id="ARBA00004651"/>
    </source>
</evidence>
<sequence length="587" mass="68146">MLRFPVTSLRNSIFTRMVIIYLIFVIPIILLGIYLYSWSYHNASEEISRAQEAQLASYLDNLEREIAWLELQMFDIKEDNEIHRAAVTWSLLSNVERKNSLIYVQQRLVSIKNSSSLIKDVYVHMRPANQSVSAVMGIYDYDKGAFDHLSWNSRYHEGKFVLMNDALQLAALKQSGRKSEPPLFIVQIELDTDEMLQSMERLNLYTGSGSLLIFDALGYVLASGEGDHQLLQESIMNLKPEIASPQILTIQGEEYQLNRLASEELRLSVVSYLPEVEVKRPLHRFEQWAWIYACVSLLAVVAYAYISYKEIHQPLLVLVRSFRKMEGGMLDLHIDHNQHDEFGYLYDRFNQMISRLQDLIEQDYKRQMMVQRAELKQLQSQINPHFLYNSFFILHSMAKVGDLERIEEFTLMIGEYFRFITRNGEDFVALEDETRHSRMYTEIQKLRFSRRIKVQFGDLPEGVERVRVPKLIIQPIIENAYEHSLERTEEGCLSVSFHRTGSFLQIIVENSGDISDQEIEELRKRLNHTPETHEMTGMINIHRRLILAFGEESGLLLSRSDMGGLKVTIQIMLDGRSGDDASPVDRG</sequence>
<organism evidence="8 9">
    <name type="scientific">Insulibacter thermoxylanivorax</name>
    <dbReference type="NCBI Taxonomy" id="2749268"/>
    <lineage>
        <taxon>Bacteria</taxon>
        <taxon>Bacillati</taxon>
        <taxon>Bacillota</taxon>
        <taxon>Bacilli</taxon>
        <taxon>Bacillales</taxon>
        <taxon>Paenibacillaceae</taxon>
        <taxon>Insulibacter</taxon>
    </lineage>
</organism>
<dbReference type="Gene3D" id="3.30.565.10">
    <property type="entry name" value="Histidine kinase-like ATPase, C-terminal domain"/>
    <property type="match status" value="1"/>
</dbReference>
<dbReference type="GO" id="GO:0000155">
    <property type="term" value="F:phosphorelay sensor kinase activity"/>
    <property type="evidence" value="ECO:0007669"/>
    <property type="project" value="InterPro"/>
</dbReference>
<evidence type="ECO:0000256" key="6">
    <source>
        <dbReference type="SAM" id="Phobius"/>
    </source>
</evidence>
<dbReference type="SUPFAM" id="SSF55874">
    <property type="entry name" value="ATPase domain of HSP90 chaperone/DNA topoisomerase II/histidine kinase"/>
    <property type="match status" value="1"/>
</dbReference>
<dbReference type="Pfam" id="PF06580">
    <property type="entry name" value="His_kinase"/>
    <property type="match status" value="1"/>
</dbReference>
<keyword evidence="3" id="KW-0597">Phosphoprotein</keyword>
<evidence type="ECO:0000256" key="3">
    <source>
        <dbReference type="ARBA" id="ARBA00022553"/>
    </source>
</evidence>
<keyword evidence="8" id="KW-0418">Kinase</keyword>